<name>A0A2M8W1D4_9MICO</name>
<evidence type="ECO:0000313" key="1">
    <source>
        <dbReference type="EMBL" id="PJI84741.1"/>
    </source>
</evidence>
<reference evidence="1 2" key="1">
    <citation type="submission" date="2017-11" db="EMBL/GenBank/DDBJ databases">
        <title>Genomic Encyclopedia of Archaeal and Bacterial Type Strains, Phase II (KMG-II): From Individual Species to Whole Genera.</title>
        <authorList>
            <person name="Goeker M."/>
        </authorList>
    </citation>
    <scope>NUCLEOTIDE SEQUENCE [LARGE SCALE GENOMIC DNA]</scope>
    <source>
        <strain evidence="1 2">DSM 22413</strain>
    </source>
</reference>
<evidence type="ECO:0000313" key="2">
    <source>
        <dbReference type="Proteomes" id="UP000231586"/>
    </source>
</evidence>
<comment type="caution">
    <text evidence="1">The sequence shown here is derived from an EMBL/GenBank/DDBJ whole genome shotgun (WGS) entry which is preliminary data.</text>
</comment>
<gene>
    <name evidence="1" type="ORF">CLV34_3197</name>
</gene>
<keyword evidence="2" id="KW-1185">Reference proteome</keyword>
<sequence>MFYREKVLGDDKAGTLTLTCDTSKPQSGTWTAPASDDYHFVMTKSDNDVYIVGSGYDQHPS</sequence>
<dbReference type="EMBL" id="PGTZ01000014">
    <property type="protein sequence ID" value="PJI84741.1"/>
    <property type="molecule type" value="Genomic_DNA"/>
</dbReference>
<protein>
    <submittedName>
        <fullName evidence="1">Uncharacterized protein</fullName>
    </submittedName>
</protein>
<organism evidence="1 2">
    <name type="scientific">Luteimicrobium subarcticum</name>
    <dbReference type="NCBI Taxonomy" id="620910"/>
    <lineage>
        <taxon>Bacteria</taxon>
        <taxon>Bacillati</taxon>
        <taxon>Actinomycetota</taxon>
        <taxon>Actinomycetes</taxon>
        <taxon>Micrococcales</taxon>
        <taxon>Luteimicrobium</taxon>
    </lineage>
</organism>
<proteinExistence type="predicted"/>
<dbReference type="RefSeq" id="WP_100351287.1">
    <property type="nucleotide sequence ID" value="NZ_PGTZ01000014.1"/>
</dbReference>
<dbReference type="Proteomes" id="UP000231586">
    <property type="component" value="Unassembled WGS sequence"/>
</dbReference>
<accession>A0A2M8W1D4</accession>
<dbReference type="AlphaFoldDB" id="A0A2M8W1D4"/>